<proteinExistence type="predicted"/>
<dbReference type="Gene3D" id="3.40.50.150">
    <property type="entry name" value="Vaccinia Virus protein VP39"/>
    <property type="match status" value="1"/>
</dbReference>
<organism evidence="3 4">
    <name type="scientific">Gottfriedia solisilvae</name>
    <dbReference type="NCBI Taxonomy" id="1516104"/>
    <lineage>
        <taxon>Bacteria</taxon>
        <taxon>Bacillati</taxon>
        <taxon>Bacillota</taxon>
        <taxon>Bacilli</taxon>
        <taxon>Bacillales</taxon>
        <taxon>Bacillaceae</taxon>
        <taxon>Gottfriedia</taxon>
    </lineage>
</organism>
<dbReference type="InterPro" id="IPR029063">
    <property type="entry name" value="SAM-dependent_MTases_sf"/>
</dbReference>
<dbReference type="OrthoDB" id="9788159at2"/>
<dbReference type="Pfam" id="PF21106">
    <property type="entry name" value="YtxK_like"/>
    <property type="match status" value="1"/>
</dbReference>
<dbReference type="EMBL" id="BMHB01000001">
    <property type="protein sequence ID" value="GGI10183.1"/>
    <property type="molecule type" value="Genomic_DNA"/>
</dbReference>
<dbReference type="InterPro" id="IPR016843">
    <property type="entry name" value="S-AdoMet-dep_Ade-MeTrfase_prd"/>
</dbReference>
<dbReference type="PANTHER" id="PTHR41313:SF1">
    <property type="entry name" value="DNA METHYLASE ADENINE-SPECIFIC DOMAIN-CONTAINING PROTEIN"/>
    <property type="match status" value="1"/>
</dbReference>
<keyword evidence="4" id="KW-1185">Reference proteome</keyword>
<feature type="domain" description="YtxK-like N-terminal helical" evidence="2">
    <location>
        <begin position="8"/>
        <end position="87"/>
    </location>
</feature>
<evidence type="ECO:0008006" key="5">
    <source>
        <dbReference type="Google" id="ProtNLM"/>
    </source>
</evidence>
<evidence type="ECO:0000313" key="3">
    <source>
        <dbReference type="EMBL" id="GGI10183.1"/>
    </source>
</evidence>
<dbReference type="RefSeq" id="WP_088002825.1">
    <property type="nucleotide sequence ID" value="NZ_BMHB01000001.1"/>
</dbReference>
<dbReference type="PIRSF" id="PIRSF026567">
    <property type="entry name" value="Adenine_mtase_bact_prd"/>
    <property type="match status" value="1"/>
</dbReference>
<sequence length="330" mass="37348">MSKENTVEILFNNIDESTELLKDSLELSYLEALIETGENFFEGEILQEEINDLQQEKLMKTIQQYNETTKDNESIRRAFQLAILKGMKQGVQTNHEMTPDGIAFIVSYLVGKFTDGKKDLKILDPAIGTGNLLLTILNASKDKFTDSVGIDVDDVLVRIAFVVGNLLGHEIELFNQDSLAPLFVDPVDLVVCDLPIGFYPNDERAKAYTLKAKEGMSFAHHLFIEQSMNYLKSGGFFIGLVPNHLFTSEQSQALQNYINETGVIQGLIQLPLSAFKDERHQKSILIIRKNAENMKKPKHALLVDFPKLTNMKAVEDIMLQMNSWFKENLQ</sequence>
<evidence type="ECO:0000259" key="2">
    <source>
        <dbReference type="Pfam" id="PF21106"/>
    </source>
</evidence>
<dbReference type="GO" id="GO:0008170">
    <property type="term" value="F:N-methyltransferase activity"/>
    <property type="evidence" value="ECO:0007669"/>
    <property type="project" value="InterPro"/>
</dbReference>
<dbReference type="Pfam" id="PF02384">
    <property type="entry name" value="N6_Mtase"/>
    <property type="match status" value="1"/>
</dbReference>
<dbReference type="SUPFAM" id="SSF53335">
    <property type="entry name" value="S-adenosyl-L-methionine-dependent methyltransferases"/>
    <property type="match status" value="1"/>
</dbReference>
<accession>A0A8J3ABN0</accession>
<dbReference type="PRINTS" id="PR00507">
    <property type="entry name" value="N12N6MTFRASE"/>
</dbReference>
<protein>
    <recommendedName>
        <fullName evidence="5">DNA methylase adenine-specific domain-containing protein</fullName>
    </recommendedName>
</protein>
<dbReference type="InterPro" id="IPR003356">
    <property type="entry name" value="DNA_methylase_A-5"/>
</dbReference>
<evidence type="ECO:0000313" key="4">
    <source>
        <dbReference type="Proteomes" id="UP000626244"/>
    </source>
</evidence>
<dbReference type="InterPro" id="IPR052933">
    <property type="entry name" value="DNA_Protect_Modify"/>
</dbReference>
<comment type="caution">
    <text evidence="3">The sequence shown here is derived from an EMBL/GenBank/DDBJ whole genome shotgun (WGS) entry which is preliminary data.</text>
</comment>
<feature type="domain" description="DNA methylase adenine-specific" evidence="1">
    <location>
        <begin position="106"/>
        <end position="312"/>
    </location>
</feature>
<dbReference type="Proteomes" id="UP000626244">
    <property type="component" value="Unassembled WGS sequence"/>
</dbReference>
<gene>
    <name evidence="3" type="ORF">GCM10007380_01510</name>
</gene>
<dbReference type="AlphaFoldDB" id="A0A8J3ABN0"/>
<evidence type="ECO:0000259" key="1">
    <source>
        <dbReference type="Pfam" id="PF02384"/>
    </source>
</evidence>
<dbReference type="Gene3D" id="1.10.150.470">
    <property type="match status" value="1"/>
</dbReference>
<name>A0A8J3ABN0_9BACI</name>
<dbReference type="GO" id="GO:0003677">
    <property type="term" value="F:DNA binding"/>
    <property type="evidence" value="ECO:0007669"/>
    <property type="project" value="InterPro"/>
</dbReference>
<dbReference type="PANTHER" id="PTHR41313">
    <property type="entry name" value="ADENINE-SPECIFIC METHYLTRANSFERASE"/>
    <property type="match status" value="1"/>
</dbReference>
<dbReference type="CDD" id="cd02440">
    <property type="entry name" value="AdoMet_MTases"/>
    <property type="match status" value="1"/>
</dbReference>
<reference evidence="4" key="1">
    <citation type="journal article" date="2019" name="Int. J. Syst. Evol. Microbiol.">
        <title>The Global Catalogue of Microorganisms (GCM) 10K type strain sequencing project: providing services to taxonomists for standard genome sequencing and annotation.</title>
        <authorList>
            <consortium name="The Broad Institute Genomics Platform"/>
            <consortium name="The Broad Institute Genome Sequencing Center for Infectious Disease"/>
            <person name="Wu L."/>
            <person name="Ma J."/>
        </authorList>
    </citation>
    <scope>NUCLEOTIDE SEQUENCE [LARGE SCALE GENOMIC DNA]</scope>
    <source>
        <strain evidence="4">CGMCC 1.14993</strain>
    </source>
</reference>
<dbReference type="InterPro" id="IPR048375">
    <property type="entry name" value="YtxK-like_N"/>
</dbReference>